<dbReference type="PANTHER" id="PTHR30469">
    <property type="entry name" value="MULTIDRUG RESISTANCE PROTEIN MDTA"/>
    <property type="match status" value="1"/>
</dbReference>
<proteinExistence type="inferred from homology"/>
<dbReference type="PROSITE" id="PS51257">
    <property type="entry name" value="PROKAR_LIPOPROTEIN"/>
    <property type="match status" value="1"/>
</dbReference>
<dbReference type="Gene3D" id="1.10.287.470">
    <property type="entry name" value="Helix hairpin bin"/>
    <property type="match status" value="1"/>
</dbReference>
<dbReference type="NCBIfam" id="TIGR01730">
    <property type="entry name" value="RND_mfp"/>
    <property type="match status" value="1"/>
</dbReference>
<comment type="similarity">
    <text evidence="1">Belongs to the membrane fusion protein (MFP) (TC 8.A.1) family.</text>
</comment>
<gene>
    <name evidence="8" type="ORF">SAMN02745129_4321</name>
</gene>
<dbReference type="SUPFAM" id="SSF111369">
    <property type="entry name" value="HlyD-like secretion proteins"/>
    <property type="match status" value="1"/>
</dbReference>
<dbReference type="EMBL" id="FQXG01000008">
    <property type="protein sequence ID" value="SHI14504.1"/>
    <property type="molecule type" value="Genomic_DNA"/>
</dbReference>
<evidence type="ECO:0000259" key="5">
    <source>
        <dbReference type="Pfam" id="PF25917"/>
    </source>
</evidence>
<feature type="signal peptide" evidence="4">
    <location>
        <begin position="1"/>
        <end position="22"/>
    </location>
</feature>
<dbReference type="OrthoDB" id="9806939at2"/>
<dbReference type="GO" id="GO:1990281">
    <property type="term" value="C:efflux pump complex"/>
    <property type="evidence" value="ECO:0007669"/>
    <property type="project" value="TreeGrafter"/>
</dbReference>
<evidence type="ECO:0000313" key="9">
    <source>
        <dbReference type="Proteomes" id="UP000184268"/>
    </source>
</evidence>
<evidence type="ECO:0000313" key="8">
    <source>
        <dbReference type="EMBL" id="SHI14504.1"/>
    </source>
</evidence>
<dbReference type="RefSeq" id="WP_067660261.1">
    <property type="nucleotide sequence ID" value="NZ_FQXG01000008.1"/>
</dbReference>
<dbReference type="Proteomes" id="UP000184268">
    <property type="component" value="Unassembled WGS sequence"/>
</dbReference>
<evidence type="ECO:0000256" key="1">
    <source>
        <dbReference type="ARBA" id="ARBA00009477"/>
    </source>
</evidence>
<dbReference type="GO" id="GO:0015562">
    <property type="term" value="F:efflux transmembrane transporter activity"/>
    <property type="evidence" value="ECO:0007669"/>
    <property type="project" value="TreeGrafter"/>
</dbReference>
<dbReference type="InterPro" id="IPR058637">
    <property type="entry name" value="YknX-like_C"/>
</dbReference>
<dbReference type="Pfam" id="PF25917">
    <property type="entry name" value="BSH_RND"/>
    <property type="match status" value="1"/>
</dbReference>
<dbReference type="PANTHER" id="PTHR30469:SF38">
    <property type="entry name" value="HLYD FAMILY SECRETION PROTEIN"/>
    <property type="match status" value="1"/>
</dbReference>
<evidence type="ECO:0000259" key="7">
    <source>
        <dbReference type="Pfam" id="PF25989"/>
    </source>
</evidence>
<dbReference type="FunFam" id="2.40.420.20:FF:000006">
    <property type="entry name" value="RND family efflux transporter MFP subunit"/>
    <property type="match status" value="1"/>
</dbReference>
<feature type="domain" description="Multidrug resistance protein MdtA-like barrel-sandwich hybrid" evidence="5">
    <location>
        <begin position="63"/>
        <end position="190"/>
    </location>
</feature>
<dbReference type="STRING" id="299255.SAMN02745129_4321"/>
<evidence type="ECO:0000259" key="6">
    <source>
        <dbReference type="Pfam" id="PF25954"/>
    </source>
</evidence>
<feature type="chain" id="PRO_5009915323" evidence="4">
    <location>
        <begin position="23"/>
        <end position="352"/>
    </location>
</feature>
<keyword evidence="9" id="KW-1185">Reference proteome</keyword>
<accession>A0A1M5YRL5</accession>
<evidence type="ECO:0000256" key="2">
    <source>
        <dbReference type="ARBA" id="ARBA00022448"/>
    </source>
</evidence>
<sequence>MDIARLLPLVLLLGLSGCNGQASSEAPDQADVPVGIPVETQPVGQDSVSDYYHTTATLEAPEEAQVVSRIGGIIETIAVEEGDQVKAGQLLATIDAQRYRLNLSKAQAELDVIEQELQRLKQIANAQLVSQEQMAKLEYQQQAALAERDMAQLQLAYSRVVSPIDGVIATRMVKIGNMAQEHTPLFHVVQQHPLHGILHLPEQELSRVQLGQHAQLEVGGALGQVPATVLRIAPTVDPNTGTFKITLLVANPDRDLKAGMFSRARLRFDTHDNALVLPRIALIRQDLGHSVFVVSEGKAQSRNVELGFSDGDRVEILSGLNPGEEVVIRGHHQLRDDTPVEVIDALQLAAKQ</sequence>
<dbReference type="InterPro" id="IPR058792">
    <property type="entry name" value="Beta-barrel_RND_2"/>
</dbReference>
<dbReference type="Gene3D" id="2.40.30.170">
    <property type="match status" value="1"/>
</dbReference>
<dbReference type="Pfam" id="PF25954">
    <property type="entry name" value="Beta-barrel_RND_2"/>
    <property type="match status" value="1"/>
</dbReference>
<dbReference type="Gene3D" id="2.40.50.100">
    <property type="match status" value="1"/>
</dbReference>
<evidence type="ECO:0000256" key="3">
    <source>
        <dbReference type="SAM" id="Coils"/>
    </source>
</evidence>
<keyword evidence="4" id="KW-0732">Signal</keyword>
<organism evidence="8 9">
    <name type="scientific">Ferrimonas marina</name>
    <dbReference type="NCBI Taxonomy" id="299255"/>
    <lineage>
        <taxon>Bacteria</taxon>
        <taxon>Pseudomonadati</taxon>
        <taxon>Pseudomonadota</taxon>
        <taxon>Gammaproteobacteria</taxon>
        <taxon>Alteromonadales</taxon>
        <taxon>Ferrimonadaceae</taxon>
        <taxon>Ferrimonas</taxon>
    </lineage>
</organism>
<keyword evidence="3" id="KW-0175">Coiled coil</keyword>
<dbReference type="InterPro" id="IPR006143">
    <property type="entry name" value="RND_pump_MFP"/>
</dbReference>
<dbReference type="Gene3D" id="2.40.420.20">
    <property type="match status" value="1"/>
</dbReference>
<feature type="domain" description="CusB-like beta-barrel" evidence="6">
    <location>
        <begin position="199"/>
        <end position="267"/>
    </location>
</feature>
<evidence type="ECO:0000256" key="4">
    <source>
        <dbReference type="SAM" id="SignalP"/>
    </source>
</evidence>
<name>A0A1M5YRL5_9GAMM</name>
<protein>
    <submittedName>
        <fullName evidence="8">RND family efflux transporter, MFP subunit</fullName>
    </submittedName>
</protein>
<dbReference type="Pfam" id="PF25989">
    <property type="entry name" value="YknX_C"/>
    <property type="match status" value="1"/>
</dbReference>
<dbReference type="AlphaFoldDB" id="A0A1M5YRL5"/>
<feature type="domain" description="YknX-like C-terminal permuted SH3-like" evidence="7">
    <location>
        <begin position="274"/>
        <end position="342"/>
    </location>
</feature>
<reference evidence="8 9" key="1">
    <citation type="submission" date="2016-11" db="EMBL/GenBank/DDBJ databases">
        <authorList>
            <person name="Jaros S."/>
            <person name="Januszkiewicz K."/>
            <person name="Wedrychowicz H."/>
        </authorList>
    </citation>
    <scope>NUCLEOTIDE SEQUENCE [LARGE SCALE GENOMIC DNA]</scope>
    <source>
        <strain evidence="8 9">DSM 16917</strain>
    </source>
</reference>
<dbReference type="InterPro" id="IPR058625">
    <property type="entry name" value="MdtA-like_BSH"/>
</dbReference>
<keyword evidence="2" id="KW-0813">Transport</keyword>
<feature type="coiled-coil region" evidence="3">
    <location>
        <begin position="96"/>
        <end position="156"/>
    </location>
</feature>